<dbReference type="SMART" id="SM00388">
    <property type="entry name" value="HisKA"/>
    <property type="match status" value="1"/>
</dbReference>
<dbReference type="STRING" id="1424661.SAMN05216281_12234"/>
<evidence type="ECO:0000256" key="1">
    <source>
        <dbReference type="ARBA" id="ARBA00000085"/>
    </source>
</evidence>
<dbReference type="FunFam" id="1.10.287.130:FF:000001">
    <property type="entry name" value="Two-component sensor histidine kinase"/>
    <property type="match status" value="1"/>
</dbReference>
<comment type="subcellular location">
    <subcellularLocation>
        <location evidence="3">Cell membrane</location>
    </subcellularLocation>
</comment>
<dbReference type="InterPro" id="IPR003594">
    <property type="entry name" value="HATPase_dom"/>
</dbReference>
<dbReference type="PANTHER" id="PTHR45453">
    <property type="entry name" value="PHOSPHATE REGULON SENSOR PROTEIN PHOR"/>
    <property type="match status" value="1"/>
</dbReference>
<evidence type="ECO:0000313" key="13">
    <source>
        <dbReference type="Proteomes" id="UP000297654"/>
    </source>
</evidence>
<dbReference type="GO" id="GO:0000155">
    <property type="term" value="F:phosphorelay sensor kinase activity"/>
    <property type="evidence" value="ECO:0007669"/>
    <property type="project" value="InterPro"/>
</dbReference>
<dbReference type="PRINTS" id="PR00344">
    <property type="entry name" value="BCTRLSENSOR"/>
</dbReference>
<dbReference type="Gene3D" id="3.30.565.10">
    <property type="entry name" value="Histidine kinase-like ATPase, C-terminal domain"/>
    <property type="match status" value="1"/>
</dbReference>
<comment type="catalytic activity">
    <reaction evidence="1">
        <text>ATP + protein L-histidine = ADP + protein N-phospho-L-histidine.</text>
        <dbReference type="EC" id="2.7.13.3"/>
    </reaction>
</comment>
<dbReference type="GO" id="GO:0005509">
    <property type="term" value="F:calcium ion binding"/>
    <property type="evidence" value="ECO:0007669"/>
    <property type="project" value="UniProtKB-ARBA"/>
</dbReference>
<dbReference type="SUPFAM" id="SSF55874">
    <property type="entry name" value="ATPase domain of HSP90 chaperone/DNA topoisomerase II/histidine kinase"/>
    <property type="match status" value="1"/>
</dbReference>
<dbReference type="EMBL" id="SOFF01000055">
    <property type="protein sequence ID" value="TFB83220.1"/>
    <property type="molecule type" value="Genomic_DNA"/>
</dbReference>
<evidence type="ECO:0000313" key="12">
    <source>
        <dbReference type="EMBL" id="TFB83220.1"/>
    </source>
</evidence>
<dbReference type="InterPro" id="IPR036097">
    <property type="entry name" value="HisK_dim/P_sf"/>
</dbReference>
<dbReference type="Gene3D" id="1.10.287.130">
    <property type="match status" value="1"/>
</dbReference>
<dbReference type="Pfam" id="PF02518">
    <property type="entry name" value="HATPase_c"/>
    <property type="match status" value="1"/>
</dbReference>
<reference evidence="12 13" key="1">
    <citation type="submission" date="2019-03" db="EMBL/GenBank/DDBJ databases">
        <title>Genomics of glacier-inhabiting Cryobacterium strains.</title>
        <authorList>
            <person name="Liu Q."/>
            <person name="Xin Y.-H."/>
        </authorList>
    </citation>
    <scope>NUCLEOTIDE SEQUENCE [LARGE SCALE GENOMIC DNA]</scope>
    <source>
        <strain evidence="12 13">Hh15</strain>
    </source>
</reference>
<keyword evidence="9" id="KW-0472">Membrane</keyword>
<protein>
    <recommendedName>
        <fullName evidence="10">Sensor-like histidine kinase SenX3</fullName>
        <ecNumber evidence="4">2.7.13.3</ecNumber>
    </recommendedName>
</protein>
<evidence type="ECO:0000256" key="8">
    <source>
        <dbReference type="ARBA" id="ARBA00023012"/>
    </source>
</evidence>
<gene>
    <name evidence="12" type="ORF">E3O10_16980</name>
</gene>
<keyword evidence="5" id="KW-0597">Phosphoprotein</keyword>
<evidence type="ECO:0000259" key="11">
    <source>
        <dbReference type="PROSITE" id="PS50109"/>
    </source>
</evidence>
<dbReference type="CDD" id="cd00082">
    <property type="entry name" value="HisKA"/>
    <property type="match status" value="1"/>
</dbReference>
<dbReference type="GO" id="GO:0016036">
    <property type="term" value="P:cellular response to phosphate starvation"/>
    <property type="evidence" value="ECO:0007669"/>
    <property type="project" value="TreeGrafter"/>
</dbReference>
<proteinExistence type="predicted"/>
<evidence type="ECO:0000256" key="6">
    <source>
        <dbReference type="ARBA" id="ARBA00022679"/>
    </source>
</evidence>
<dbReference type="FunFam" id="3.30.565.10:FF:000006">
    <property type="entry name" value="Sensor histidine kinase WalK"/>
    <property type="match status" value="1"/>
</dbReference>
<dbReference type="SMART" id="SM00387">
    <property type="entry name" value="HATPase_c"/>
    <property type="match status" value="1"/>
</dbReference>
<dbReference type="SUPFAM" id="SSF47384">
    <property type="entry name" value="Homodimeric domain of signal transducing histidine kinase"/>
    <property type="match status" value="1"/>
</dbReference>
<dbReference type="InterPro" id="IPR005467">
    <property type="entry name" value="His_kinase_dom"/>
</dbReference>
<dbReference type="OrthoDB" id="9813151at2"/>
<dbReference type="Pfam" id="PF00512">
    <property type="entry name" value="HisKA"/>
    <property type="match status" value="1"/>
</dbReference>
<dbReference type="PANTHER" id="PTHR45453:SF1">
    <property type="entry name" value="PHOSPHATE REGULON SENSOR PROTEIN PHOR"/>
    <property type="match status" value="1"/>
</dbReference>
<dbReference type="GO" id="GO:0004721">
    <property type="term" value="F:phosphoprotein phosphatase activity"/>
    <property type="evidence" value="ECO:0007669"/>
    <property type="project" value="TreeGrafter"/>
</dbReference>
<comment type="cofactor">
    <cofactor evidence="2">
        <name>a divalent metal cation</name>
        <dbReference type="ChEBI" id="CHEBI:60240"/>
    </cofactor>
</comment>
<sequence length="396" mass="42697">MESTWLVLLSLALGLGVGAGFVLLLHVAERHGRRASEVVNPAVPDGIDQVLDALETAGVVLDPSNNVIKTSPGALTLGLVWNQQLVHPELLELARRVRQTGEPISEDLVLSRGPFGDASMRFRVRLARLGTRYVLLLAEDRTEAFRLDEVRRDFVANISHELKTPIASVGLLAEALDKAADEPEQVRRFANRLTTESARLGRLTQEIIELSRLQAQDALAEPENLSVDDIVAAAVDQSRVVAEAERITIVIGKKSGARVFGDEALLTVAVHNLVANAVNYSAEGSRVGVGVRLQKGIVEITVTDQGVGIAEADLDRVFERFFRVDQARSRHTGGTGLGLSIVKHVVQNHGGDIRVWSQPGSGSTFTVRLPEAAAPVIEPRPNKPRPVARAAAGDTL</sequence>
<dbReference type="RefSeq" id="WP_092112251.1">
    <property type="nucleotide sequence ID" value="NZ_FOCN01000022.1"/>
</dbReference>
<evidence type="ECO:0000256" key="10">
    <source>
        <dbReference type="ARBA" id="ARBA00039401"/>
    </source>
</evidence>
<organism evidence="12 13">
    <name type="scientific">Cryobacterium luteum</name>
    <dbReference type="NCBI Taxonomy" id="1424661"/>
    <lineage>
        <taxon>Bacteria</taxon>
        <taxon>Bacillati</taxon>
        <taxon>Actinomycetota</taxon>
        <taxon>Actinomycetes</taxon>
        <taxon>Micrococcales</taxon>
        <taxon>Microbacteriaceae</taxon>
        <taxon>Cryobacterium</taxon>
    </lineage>
</organism>
<keyword evidence="8" id="KW-0902">Two-component regulatory system</keyword>
<dbReference type="CDD" id="cd00075">
    <property type="entry name" value="HATPase"/>
    <property type="match status" value="1"/>
</dbReference>
<evidence type="ECO:0000256" key="2">
    <source>
        <dbReference type="ARBA" id="ARBA00001968"/>
    </source>
</evidence>
<evidence type="ECO:0000256" key="4">
    <source>
        <dbReference type="ARBA" id="ARBA00012438"/>
    </source>
</evidence>
<dbReference type="EC" id="2.7.13.3" evidence="4"/>
<dbReference type="InterPro" id="IPR050351">
    <property type="entry name" value="BphY/WalK/GraS-like"/>
</dbReference>
<evidence type="ECO:0000256" key="9">
    <source>
        <dbReference type="ARBA" id="ARBA00023136"/>
    </source>
</evidence>
<name>A0A1H8KXX2_9MICO</name>
<keyword evidence="13" id="KW-1185">Reference proteome</keyword>
<dbReference type="InterPro" id="IPR036890">
    <property type="entry name" value="HATPase_C_sf"/>
</dbReference>
<comment type="caution">
    <text evidence="12">The sequence shown here is derived from an EMBL/GenBank/DDBJ whole genome shotgun (WGS) entry which is preliminary data.</text>
</comment>
<keyword evidence="7 12" id="KW-0418">Kinase</keyword>
<dbReference type="AlphaFoldDB" id="A0A1H8KXX2"/>
<evidence type="ECO:0000256" key="3">
    <source>
        <dbReference type="ARBA" id="ARBA00004236"/>
    </source>
</evidence>
<keyword evidence="6" id="KW-0808">Transferase</keyword>
<evidence type="ECO:0000256" key="7">
    <source>
        <dbReference type="ARBA" id="ARBA00022777"/>
    </source>
</evidence>
<accession>A0A1H8KXX2</accession>
<dbReference type="Proteomes" id="UP000297654">
    <property type="component" value="Unassembled WGS sequence"/>
</dbReference>
<dbReference type="PROSITE" id="PS50109">
    <property type="entry name" value="HIS_KIN"/>
    <property type="match status" value="1"/>
</dbReference>
<evidence type="ECO:0000256" key="5">
    <source>
        <dbReference type="ARBA" id="ARBA00022553"/>
    </source>
</evidence>
<dbReference type="InterPro" id="IPR003661">
    <property type="entry name" value="HisK_dim/P_dom"/>
</dbReference>
<feature type="domain" description="Histidine kinase" evidence="11">
    <location>
        <begin position="157"/>
        <end position="373"/>
    </location>
</feature>
<dbReference type="InterPro" id="IPR004358">
    <property type="entry name" value="Sig_transdc_His_kin-like_C"/>
</dbReference>
<dbReference type="GO" id="GO:0005886">
    <property type="term" value="C:plasma membrane"/>
    <property type="evidence" value="ECO:0007669"/>
    <property type="project" value="UniProtKB-SubCell"/>
</dbReference>